<dbReference type="Gene3D" id="3.10.20.850">
    <property type="entry name" value="Protein of unknown function DUF3861"/>
    <property type="match status" value="1"/>
</dbReference>
<evidence type="ECO:0008006" key="3">
    <source>
        <dbReference type="Google" id="ProtNLM"/>
    </source>
</evidence>
<reference evidence="1" key="1">
    <citation type="submission" date="2022-06" db="EMBL/GenBank/DDBJ databases">
        <title>Draft genome sequences of Leminorella grimontii str. JCM5902.</title>
        <authorList>
            <person name="Wakabayashi Y."/>
            <person name="Kojima K."/>
        </authorList>
    </citation>
    <scope>NUCLEOTIDE SEQUENCE</scope>
    <source>
        <strain evidence="1">JCM 5902</strain>
    </source>
</reference>
<dbReference type="InterPro" id="IPR038194">
    <property type="entry name" value="DUF3861_sf"/>
</dbReference>
<evidence type="ECO:0000313" key="2">
    <source>
        <dbReference type="Proteomes" id="UP001058124"/>
    </source>
</evidence>
<dbReference type="InterPro" id="IPR024476">
    <property type="entry name" value="DUF3861"/>
</dbReference>
<dbReference type="AlphaFoldDB" id="A0AAV5N3B3"/>
<evidence type="ECO:0000313" key="1">
    <source>
        <dbReference type="EMBL" id="GKX55403.1"/>
    </source>
</evidence>
<dbReference type="EMBL" id="BRLH01000002">
    <property type="protein sequence ID" value="GKX55403.1"/>
    <property type="molecule type" value="Genomic_DNA"/>
</dbReference>
<name>A0AAV5N3B3_9GAMM</name>
<accession>A0AAV5N3B3</accession>
<dbReference type="Pfam" id="PF12977">
    <property type="entry name" value="DUF3861"/>
    <property type="match status" value="1"/>
</dbReference>
<keyword evidence="2" id="KW-1185">Reference proteome</keyword>
<gene>
    <name evidence="1" type="ORF">SOASR030_15150</name>
</gene>
<comment type="caution">
    <text evidence="1">The sequence shown here is derived from an EMBL/GenBank/DDBJ whole genome shotgun (WGS) entry which is preliminary data.</text>
</comment>
<organism evidence="1 2">
    <name type="scientific">Leminorella grimontii</name>
    <dbReference type="NCBI Taxonomy" id="82981"/>
    <lineage>
        <taxon>Bacteria</taxon>
        <taxon>Pseudomonadati</taxon>
        <taxon>Pseudomonadota</taxon>
        <taxon>Gammaproteobacteria</taxon>
        <taxon>Enterobacterales</taxon>
        <taxon>Budviciaceae</taxon>
        <taxon>Leminorella</taxon>
    </lineage>
</organism>
<protein>
    <recommendedName>
        <fullName evidence="3">DUF3861 domain-containing protein</fullName>
    </recommendedName>
</protein>
<proteinExistence type="predicted"/>
<dbReference type="Proteomes" id="UP001058124">
    <property type="component" value="Unassembled WGS sequence"/>
</dbReference>
<dbReference type="RefSeq" id="WP_027275657.1">
    <property type="nucleotide sequence ID" value="NZ_BRLH01000002.1"/>
</dbReference>
<sequence>MPSYKYRITVEPLAEGGEAVKAPVAFEVENHDDILKIVETLKGRKDIGFDERTTLEFIVGLKLFSEVMMRNRKHWLFEPLRDGFKSFMLRLKKGAS</sequence>